<comment type="caution">
    <text evidence="2">The sequence shown here is derived from an EMBL/GenBank/DDBJ whole genome shotgun (WGS) entry which is preliminary data.</text>
</comment>
<evidence type="ECO:0008006" key="4">
    <source>
        <dbReference type="Google" id="ProtNLM"/>
    </source>
</evidence>
<accession>A0A8H5FPQ0</accession>
<feature type="region of interest" description="Disordered" evidence="1">
    <location>
        <begin position="584"/>
        <end position="658"/>
    </location>
</feature>
<dbReference type="Proteomes" id="UP000559256">
    <property type="component" value="Unassembled WGS sequence"/>
</dbReference>
<dbReference type="SUPFAM" id="SSF52047">
    <property type="entry name" value="RNI-like"/>
    <property type="match status" value="1"/>
</dbReference>
<protein>
    <recommendedName>
        <fullName evidence="4">F-box domain-containing protein</fullName>
    </recommendedName>
</protein>
<feature type="region of interest" description="Disordered" evidence="1">
    <location>
        <begin position="829"/>
        <end position="863"/>
    </location>
</feature>
<sequence>MQQQPQPQQQHQCAALPYDVLEHIFTFLDVEADSTARKPLYSALLSSKLIYEVAVKSLWRYLSSPGPLVRLLPCVKLVGDRYVIDDTYPDSDSPSYWAPFTTHAKLVHKLDYITFQLQSSEPSIDPSIFEQILLRRPETSSTTTNLFTRLTDFQLLFKQTPIPAQLLMFMAPGVERIEVHSINEYDPPDRRTYLIDEYVRVLTGRGGASTLSSLSSSSSSSPAPIPIPCPHLKHLTLPRPASSSSLYSLSRLANLESLTIMWPSNAHANANSSTLDMHALSQIGSLPQLKHLDIDFSCLPINQTYAPFSLQSYTSADGESLININPGSEDNKDTTINPLPLPLPSLLSLTIKSYIPLVHRFLESLSSPNLKKIKILAVLGDLRDWRDVFEVIGEKWAGRVERLSATDMHVRHHDGVRSSSRGEGHEIGAGTRSKPTPTSILPLLFPLASLSTNLRSLVLSGFPPLASPHEEIVKLISFWPRLEELGLPVPEYRDRGMRGMGRFGYGYGYGHRNSYRNSNMAMAGYETLLKIREGLAELRVLGCGIELGMEGSRSLGALYELEMEMGLRLGSLERLGMLEGEGGMREPVWVGSESERDRDRDRDRSSESSAGAETRTGMRSGTDSDNNGNGDGTGTGSGTSNNNASGSGNATGTGSPRTSKSFRYGTYCPHVQPPPLYRLFQDFQEEAQALRQPSKSGSGSGSGSGAENRNRNGNAEKSRRKDKGKGKVQGKRRREEPTPTVEPQTFHPLTVLSLGPGSSSNGLWSFYSSSPSSSLSSRRRSAIHGNVHSLTIGEQALAERWLEYLNPLFPALERVGFGGVAQLALDVGEGIGKGKGKESSRESTPDWLDGLDYGDEDEDEDDS</sequence>
<feature type="compositionally biased region" description="Basic and acidic residues" evidence="1">
    <location>
        <begin position="413"/>
        <end position="426"/>
    </location>
</feature>
<feature type="compositionally biased region" description="Basic and acidic residues" evidence="1">
    <location>
        <begin position="708"/>
        <end position="719"/>
    </location>
</feature>
<evidence type="ECO:0000256" key="1">
    <source>
        <dbReference type="SAM" id="MobiDB-lite"/>
    </source>
</evidence>
<organism evidence="2 3">
    <name type="scientific">Tetrapyrgos nigripes</name>
    <dbReference type="NCBI Taxonomy" id="182062"/>
    <lineage>
        <taxon>Eukaryota</taxon>
        <taxon>Fungi</taxon>
        <taxon>Dikarya</taxon>
        <taxon>Basidiomycota</taxon>
        <taxon>Agaricomycotina</taxon>
        <taxon>Agaricomycetes</taxon>
        <taxon>Agaricomycetidae</taxon>
        <taxon>Agaricales</taxon>
        <taxon>Marasmiineae</taxon>
        <taxon>Marasmiaceae</taxon>
        <taxon>Tetrapyrgos</taxon>
    </lineage>
</organism>
<feature type="region of interest" description="Disordered" evidence="1">
    <location>
        <begin position="411"/>
        <end position="434"/>
    </location>
</feature>
<feature type="compositionally biased region" description="Low complexity" evidence="1">
    <location>
        <begin position="638"/>
        <end position="655"/>
    </location>
</feature>
<gene>
    <name evidence="2" type="ORF">D9758_013918</name>
</gene>
<keyword evidence="3" id="KW-1185">Reference proteome</keyword>
<feature type="compositionally biased region" description="Basic and acidic residues" evidence="1">
    <location>
        <begin position="593"/>
        <end position="606"/>
    </location>
</feature>
<proteinExistence type="predicted"/>
<dbReference type="EMBL" id="JAACJM010000122">
    <property type="protein sequence ID" value="KAF5344579.1"/>
    <property type="molecule type" value="Genomic_DNA"/>
</dbReference>
<name>A0A8H5FPQ0_9AGAR</name>
<evidence type="ECO:0000313" key="2">
    <source>
        <dbReference type="EMBL" id="KAF5344579.1"/>
    </source>
</evidence>
<dbReference type="AlphaFoldDB" id="A0A8H5FPQ0"/>
<feature type="compositionally biased region" description="Basic and acidic residues" evidence="1">
    <location>
        <begin position="835"/>
        <end position="844"/>
    </location>
</feature>
<evidence type="ECO:0000313" key="3">
    <source>
        <dbReference type="Proteomes" id="UP000559256"/>
    </source>
</evidence>
<feature type="compositionally biased region" description="Basic residues" evidence="1">
    <location>
        <begin position="720"/>
        <end position="732"/>
    </location>
</feature>
<feature type="region of interest" description="Disordered" evidence="1">
    <location>
        <begin position="688"/>
        <end position="753"/>
    </location>
</feature>
<reference evidence="2 3" key="1">
    <citation type="journal article" date="2020" name="ISME J.">
        <title>Uncovering the hidden diversity of litter-decomposition mechanisms in mushroom-forming fungi.</title>
        <authorList>
            <person name="Floudas D."/>
            <person name="Bentzer J."/>
            <person name="Ahren D."/>
            <person name="Johansson T."/>
            <person name="Persson P."/>
            <person name="Tunlid A."/>
        </authorList>
    </citation>
    <scope>NUCLEOTIDE SEQUENCE [LARGE SCALE GENOMIC DNA]</scope>
    <source>
        <strain evidence="2 3">CBS 291.85</strain>
    </source>
</reference>
<dbReference type="OrthoDB" id="3131599at2759"/>
<feature type="compositionally biased region" description="Acidic residues" evidence="1">
    <location>
        <begin position="852"/>
        <end position="863"/>
    </location>
</feature>